<dbReference type="EC" id="3.6.1.3" evidence="1"/>
<sequence length="99" mass="11495">MAKEDNRKFLVKAALWRAMAAERSIGRVICRRSRSASRARIAGPWFSYHQGAHYPGVRRLEFEYPIPLPDAMVMLDQLCERTLIEKTRHREVHCPSATE</sequence>
<gene>
    <name evidence="1" type="ORF">GALL_486330</name>
</gene>
<dbReference type="SUPFAM" id="SSF55154">
    <property type="entry name" value="CYTH-like phosphatases"/>
    <property type="match status" value="1"/>
</dbReference>
<dbReference type="GO" id="GO:0050355">
    <property type="term" value="F:inorganic triphosphate phosphatase activity"/>
    <property type="evidence" value="ECO:0007669"/>
    <property type="project" value="UniProtKB-EC"/>
</dbReference>
<dbReference type="EMBL" id="MLJW01004549">
    <property type="protein sequence ID" value="OIQ69763.1"/>
    <property type="molecule type" value="Genomic_DNA"/>
</dbReference>
<comment type="caution">
    <text evidence="1">The sequence shown here is derived from an EMBL/GenBank/DDBJ whole genome shotgun (WGS) entry which is preliminary data.</text>
</comment>
<dbReference type="EC" id="3.6.1.25" evidence="1"/>
<dbReference type="PANTHER" id="PTHR40114">
    <property type="entry name" value="SLR0698 PROTEIN"/>
    <property type="match status" value="1"/>
</dbReference>
<name>A0A1J5PWS3_9ZZZZ</name>
<dbReference type="PANTHER" id="PTHR40114:SF1">
    <property type="entry name" value="SLR0698 PROTEIN"/>
    <property type="match status" value="1"/>
</dbReference>
<dbReference type="InterPro" id="IPR012042">
    <property type="entry name" value="NeuTTM/CthTTM-like"/>
</dbReference>
<proteinExistence type="predicted"/>
<protein>
    <submittedName>
        <fullName evidence="1">Inorganic triphosphatase</fullName>
        <ecNumber evidence="1">3.6.1.25</ecNumber>
        <ecNumber evidence="1">3.6.1.3</ecNumber>
    </submittedName>
</protein>
<dbReference type="AlphaFoldDB" id="A0A1J5PWS3"/>
<organism evidence="1">
    <name type="scientific">mine drainage metagenome</name>
    <dbReference type="NCBI Taxonomy" id="410659"/>
    <lineage>
        <taxon>unclassified sequences</taxon>
        <taxon>metagenomes</taxon>
        <taxon>ecological metagenomes</taxon>
    </lineage>
</organism>
<dbReference type="InterPro" id="IPR033469">
    <property type="entry name" value="CYTH-like_dom_sf"/>
</dbReference>
<keyword evidence="1" id="KW-0378">Hydrolase</keyword>
<evidence type="ECO:0000313" key="1">
    <source>
        <dbReference type="EMBL" id="OIQ69763.1"/>
    </source>
</evidence>
<accession>A0A1J5PWS3</accession>
<reference evidence="1" key="1">
    <citation type="submission" date="2016-10" db="EMBL/GenBank/DDBJ databases">
        <title>Sequence of Gallionella enrichment culture.</title>
        <authorList>
            <person name="Poehlein A."/>
            <person name="Muehling M."/>
            <person name="Daniel R."/>
        </authorList>
    </citation>
    <scope>NUCLEOTIDE SEQUENCE</scope>
</reference>
<dbReference type="Gene3D" id="2.40.320.10">
    <property type="entry name" value="Hypothetical Protein Pfu-838710-001"/>
    <property type="match status" value="1"/>
</dbReference>